<evidence type="ECO:0000313" key="1">
    <source>
        <dbReference type="EMBL" id="MDG6193024.1"/>
    </source>
</evidence>
<reference evidence="1" key="1">
    <citation type="submission" date="2022-06" db="EMBL/GenBank/DDBJ databases">
        <title>Lactococcus from bovine mastitis in China.</title>
        <authorList>
            <person name="Lin Y."/>
            <person name="Han B."/>
        </authorList>
    </citation>
    <scope>NUCLEOTIDE SEQUENCE</scope>
    <source>
        <strain evidence="1">Hebei-B-39</strain>
    </source>
</reference>
<evidence type="ECO:0000313" key="2">
    <source>
        <dbReference type="Proteomes" id="UP001153203"/>
    </source>
</evidence>
<dbReference type="AlphaFoldDB" id="A0A9X4SJ12"/>
<gene>
    <name evidence="1" type="ORF">NF708_03270</name>
</gene>
<accession>A0A9X4SJ12</accession>
<sequence>MFELKVGQNIEYLTVEKIVEEYPYLVSKKSLRSLSKNLKMGTKVRISVEKSLNTFFDSVKYKPVRGQAKGNTHFICERYNGNTNIYNPDAGKGGSTAFNWTQVDNMIKNQIAKYSNDKAYHSISYIVHDSLKIEYISDAVSSLYENLTGFKTLENGDAEYNIKKLQETLEWFERYQLNNIKNRVKYILENEDIDFKEKYMALKSDGKSVKIAPKKYRESEEYKAQITELIKDLKGNSKMDIPHVVSKNINHKFGYINVYPIFSFIDTEKFANEDFDLKEIKLELLRRWYKQGIKKEKKELHKEVKKEDQFYNVESFFNDLFKNEEYSRLMSKFVKLHLGLE</sequence>
<name>A0A9X4SJ12_9LACT</name>
<dbReference type="EMBL" id="JAMWGI010000001">
    <property type="protein sequence ID" value="MDG6193024.1"/>
    <property type="molecule type" value="Genomic_DNA"/>
</dbReference>
<protein>
    <submittedName>
        <fullName evidence="1">Uncharacterized protein</fullName>
    </submittedName>
</protein>
<comment type="caution">
    <text evidence="1">The sequence shown here is derived from an EMBL/GenBank/DDBJ whole genome shotgun (WGS) entry which is preliminary data.</text>
</comment>
<proteinExistence type="predicted"/>
<dbReference type="Proteomes" id="UP001153203">
    <property type="component" value="Unassembled WGS sequence"/>
</dbReference>
<dbReference type="RefSeq" id="WP_279362730.1">
    <property type="nucleotide sequence ID" value="NZ_JAMWGA010000001.1"/>
</dbReference>
<organism evidence="1 2">
    <name type="scientific">Lactococcus formosensis</name>
    <dbReference type="NCBI Taxonomy" id="1281486"/>
    <lineage>
        <taxon>Bacteria</taxon>
        <taxon>Bacillati</taxon>
        <taxon>Bacillota</taxon>
        <taxon>Bacilli</taxon>
        <taxon>Lactobacillales</taxon>
        <taxon>Streptococcaceae</taxon>
        <taxon>Lactococcus</taxon>
    </lineage>
</organism>